<feature type="chain" id="PRO_5012948420" evidence="2">
    <location>
        <begin position="30"/>
        <end position="55"/>
    </location>
</feature>
<keyword evidence="1" id="KW-0812">Transmembrane</keyword>
<dbReference type="Proteomes" id="UP000221165">
    <property type="component" value="Unassembled WGS sequence"/>
</dbReference>
<proteinExistence type="predicted"/>
<keyword evidence="2" id="KW-0732">Signal</keyword>
<keyword evidence="4" id="KW-1185">Reference proteome</keyword>
<keyword evidence="1" id="KW-1133">Transmembrane helix</keyword>
<dbReference type="RefSeq" id="XP_067918799.1">
    <property type="nucleotide sequence ID" value="XM_068069226.1"/>
</dbReference>
<evidence type="ECO:0000256" key="2">
    <source>
        <dbReference type="SAM" id="SignalP"/>
    </source>
</evidence>
<dbReference type="VEuPathDB" id="ToxoDB:CSUI_009107"/>
<accession>A0A2C6KKY4</accession>
<feature type="signal peptide" evidence="2">
    <location>
        <begin position="1"/>
        <end position="29"/>
    </location>
</feature>
<sequence>LATAYSSSSSSLSFSFLLFSFFFFDMYVSSPLCSPTSVSFFITMKEVERRRHCVT</sequence>
<gene>
    <name evidence="3" type="ORF">CSUI_009107</name>
</gene>
<dbReference type="AlphaFoldDB" id="A0A2C6KKY4"/>
<comment type="caution">
    <text evidence="3">The sequence shown here is derived from an EMBL/GenBank/DDBJ whole genome shotgun (WGS) entry which is preliminary data.</text>
</comment>
<name>A0A2C6KKY4_9APIC</name>
<feature type="non-terminal residue" evidence="3">
    <location>
        <position position="1"/>
    </location>
</feature>
<keyword evidence="1" id="KW-0472">Membrane</keyword>
<evidence type="ECO:0000256" key="1">
    <source>
        <dbReference type="SAM" id="Phobius"/>
    </source>
</evidence>
<evidence type="ECO:0000313" key="4">
    <source>
        <dbReference type="Proteomes" id="UP000221165"/>
    </source>
</evidence>
<evidence type="ECO:0000313" key="3">
    <source>
        <dbReference type="EMBL" id="PHJ17074.1"/>
    </source>
</evidence>
<reference evidence="3 4" key="1">
    <citation type="journal article" date="2017" name="Int. J. Parasitol.">
        <title>The genome of the protozoan parasite Cystoisospora suis and a reverse vaccinology approach to identify vaccine candidates.</title>
        <authorList>
            <person name="Palmieri N."/>
            <person name="Shrestha A."/>
            <person name="Ruttkowski B."/>
            <person name="Beck T."/>
            <person name="Vogl C."/>
            <person name="Tomley F."/>
            <person name="Blake D.P."/>
            <person name="Joachim A."/>
        </authorList>
    </citation>
    <scope>NUCLEOTIDE SEQUENCE [LARGE SCALE GENOMIC DNA]</scope>
    <source>
        <strain evidence="3 4">Wien I</strain>
    </source>
</reference>
<feature type="transmembrane region" description="Helical" evidence="1">
    <location>
        <begin position="16"/>
        <end position="42"/>
    </location>
</feature>
<organism evidence="3 4">
    <name type="scientific">Cystoisospora suis</name>
    <dbReference type="NCBI Taxonomy" id="483139"/>
    <lineage>
        <taxon>Eukaryota</taxon>
        <taxon>Sar</taxon>
        <taxon>Alveolata</taxon>
        <taxon>Apicomplexa</taxon>
        <taxon>Conoidasida</taxon>
        <taxon>Coccidia</taxon>
        <taxon>Eucoccidiorida</taxon>
        <taxon>Eimeriorina</taxon>
        <taxon>Sarcocystidae</taxon>
        <taxon>Cystoisospora</taxon>
    </lineage>
</organism>
<protein>
    <submittedName>
        <fullName evidence="3">Uncharacterized protein</fullName>
    </submittedName>
</protein>
<dbReference type="GeneID" id="94432437"/>
<dbReference type="EMBL" id="MIGC01005292">
    <property type="protein sequence ID" value="PHJ17074.1"/>
    <property type="molecule type" value="Genomic_DNA"/>
</dbReference>